<dbReference type="Proteomes" id="UP000199518">
    <property type="component" value="Unassembled WGS sequence"/>
</dbReference>
<keyword evidence="3" id="KW-1185">Reference proteome</keyword>
<dbReference type="NCBIfam" id="TIGR02532">
    <property type="entry name" value="IV_pilin_GFxxxE"/>
    <property type="match status" value="1"/>
</dbReference>
<dbReference type="PANTHER" id="PTHR30093:SF2">
    <property type="entry name" value="TYPE II SECRETION SYSTEM PROTEIN H"/>
    <property type="match status" value="1"/>
</dbReference>
<dbReference type="AlphaFoldDB" id="A0A1I3MIH8"/>
<evidence type="ECO:0000259" key="1">
    <source>
        <dbReference type="Pfam" id="PF07596"/>
    </source>
</evidence>
<sequence>MHPSVSGFRRNKGFTLIELLVVIAIIAILIALLLPAVQQAREAARMTQCRNNMKQLGLAFHNYHDVYNTFMYGATTRVPDTASYYMGWPARIFPYLDQANRSNAMNTLAPDYMSWKSPYRLHNQNDPIFGPIDVFSCPSSPLGTTASDRLVTAQFPYQNIQGALHYRGNAGNSDGTLYGSTRPYAKNGIFFHGSKIGFRNITDGTSNTLLIGETSSTEGWSNSMVVNFTGLTPWVFGYNWVSAPETTGYLQGDHKMIRYPIGYRGDFLENETPYKSQHPSGGANMLMCDGSVKMLSPSMDLGNLKAIASRDGNEVLGEF</sequence>
<proteinExistence type="predicted"/>
<evidence type="ECO:0000313" key="3">
    <source>
        <dbReference type="Proteomes" id="UP000199518"/>
    </source>
</evidence>
<dbReference type="PROSITE" id="PS00409">
    <property type="entry name" value="PROKAR_NTER_METHYL"/>
    <property type="match status" value="1"/>
</dbReference>
<dbReference type="InterPro" id="IPR027558">
    <property type="entry name" value="Pre_pil_HX9DG_C"/>
</dbReference>
<dbReference type="NCBIfam" id="TIGR04294">
    <property type="entry name" value="pre_pil_HX9DG"/>
    <property type="match status" value="1"/>
</dbReference>
<name>A0A1I3MIH8_9PLAN</name>
<dbReference type="InterPro" id="IPR011453">
    <property type="entry name" value="DUF1559"/>
</dbReference>
<organism evidence="2 3">
    <name type="scientific">Planctomicrobium piriforme</name>
    <dbReference type="NCBI Taxonomy" id="1576369"/>
    <lineage>
        <taxon>Bacteria</taxon>
        <taxon>Pseudomonadati</taxon>
        <taxon>Planctomycetota</taxon>
        <taxon>Planctomycetia</taxon>
        <taxon>Planctomycetales</taxon>
        <taxon>Planctomycetaceae</taxon>
        <taxon>Planctomicrobium</taxon>
    </lineage>
</organism>
<dbReference type="InterPro" id="IPR045584">
    <property type="entry name" value="Pilin-like"/>
</dbReference>
<dbReference type="InterPro" id="IPR012902">
    <property type="entry name" value="N_methyl_site"/>
</dbReference>
<protein>
    <submittedName>
        <fullName evidence="2">Prepilin-type N-terminal cleavage/methylation domain-containing protein/prepilin-type processing-associated H-X9-DG domain-containing protein</fullName>
    </submittedName>
</protein>
<dbReference type="Pfam" id="PF07963">
    <property type="entry name" value="N_methyl"/>
    <property type="match status" value="1"/>
</dbReference>
<accession>A0A1I3MIH8</accession>
<dbReference type="SUPFAM" id="SSF54523">
    <property type="entry name" value="Pili subunits"/>
    <property type="match status" value="1"/>
</dbReference>
<gene>
    <name evidence="2" type="ORF">SAMN05421753_11421</name>
</gene>
<dbReference type="STRING" id="1576369.SAMN05421753_11421"/>
<dbReference type="OrthoDB" id="246009at2"/>
<evidence type="ECO:0000313" key="2">
    <source>
        <dbReference type="EMBL" id="SFI96954.1"/>
    </source>
</evidence>
<reference evidence="3" key="1">
    <citation type="submission" date="2016-10" db="EMBL/GenBank/DDBJ databases">
        <authorList>
            <person name="Varghese N."/>
            <person name="Submissions S."/>
        </authorList>
    </citation>
    <scope>NUCLEOTIDE SEQUENCE [LARGE SCALE GENOMIC DNA]</scope>
    <source>
        <strain evidence="3">DSM 26348</strain>
    </source>
</reference>
<dbReference type="EMBL" id="FOQD01000014">
    <property type="protein sequence ID" value="SFI96954.1"/>
    <property type="molecule type" value="Genomic_DNA"/>
</dbReference>
<dbReference type="Gene3D" id="3.30.700.10">
    <property type="entry name" value="Glycoprotein, Type 4 Pilin"/>
    <property type="match status" value="1"/>
</dbReference>
<feature type="domain" description="DUF1559" evidence="1">
    <location>
        <begin position="38"/>
        <end position="301"/>
    </location>
</feature>
<dbReference type="Pfam" id="PF07596">
    <property type="entry name" value="SBP_bac_10"/>
    <property type="match status" value="1"/>
</dbReference>
<dbReference type="PANTHER" id="PTHR30093">
    <property type="entry name" value="GENERAL SECRETION PATHWAY PROTEIN G"/>
    <property type="match status" value="1"/>
</dbReference>
<dbReference type="RefSeq" id="WP_092052798.1">
    <property type="nucleotide sequence ID" value="NZ_FOQD01000014.1"/>
</dbReference>